<feature type="domain" description="Sigma-54 factor interaction" evidence="7">
    <location>
        <begin position="320"/>
        <end position="548"/>
    </location>
</feature>
<dbReference type="InterPro" id="IPR000014">
    <property type="entry name" value="PAS"/>
</dbReference>
<dbReference type="Gene3D" id="3.30.450.40">
    <property type="match status" value="1"/>
</dbReference>
<dbReference type="SMART" id="SM00091">
    <property type="entry name" value="PAS"/>
    <property type="match status" value="1"/>
</dbReference>
<dbReference type="PANTHER" id="PTHR32071:SF81">
    <property type="entry name" value="PROPIONATE CATABOLISM OPERON REGULATORY PROTEIN"/>
    <property type="match status" value="1"/>
</dbReference>
<dbReference type="InterPro" id="IPR009057">
    <property type="entry name" value="Homeodomain-like_sf"/>
</dbReference>
<dbReference type="InterPro" id="IPR058031">
    <property type="entry name" value="AAA_lid_NorR"/>
</dbReference>
<dbReference type="InterPro" id="IPR035965">
    <property type="entry name" value="PAS-like_dom_sf"/>
</dbReference>
<keyword evidence="2" id="KW-0067">ATP-binding</keyword>
<dbReference type="PANTHER" id="PTHR32071">
    <property type="entry name" value="TRANSCRIPTIONAL REGULATORY PROTEIN"/>
    <property type="match status" value="1"/>
</dbReference>
<dbReference type="PROSITE" id="PS50112">
    <property type="entry name" value="PAS"/>
    <property type="match status" value="1"/>
</dbReference>
<dbReference type="STRING" id="201973.SAMN04488025_10653"/>
<dbReference type="InterPro" id="IPR025662">
    <property type="entry name" value="Sigma_54_int_dom_ATP-bd_1"/>
</dbReference>
<dbReference type="InterPro" id="IPR029016">
    <property type="entry name" value="GAF-like_dom_sf"/>
</dbReference>
<keyword evidence="5" id="KW-0804">Transcription</keyword>
<dbReference type="GO" id="GO:0006355">
    <property type="term" value="P:regulation of DNA-templated transcription"/>
    <property type="evidence" value="ECO:0007669"/>
    <property type="project" value="InterPro"/>
</dbReference>
<gene>
    <name evidence="9" type="ORF">SAMN04488025_10653</name>
</gene>
<dbReference type="GO" id="GO:0005524">
    <property type="term" value="F:ATP binding"/>
    <property type="evidence" value="ECO:0007669"/>
    <property type="project" value="UniProtKB-KW"/>
</dbReference>
<keyword evidence="10" id="KW-1185">Reference proteome</keyword>
<dbReference type="PROSITE" id="PS00675">
    <property type="entry name" value="SIGMA54_INTERACT_1"/>
    <property type="match status" value="1"/>
</dbReference>
<proteinExistence type="predicted"/>
<evidence type="ECO:0000256" key="2">
    <source>
        <dbReference type="ARBA" id="ARBA00022840"/>
    </source>
</evidence>
<dbReference type="SUPFAM" id="SSF52540">
    <property type="entry name" value="P-loop containing nucleoside triphosphate hydrolases"/>
    <property type="match status" value="1"/>
</dbReference>
<evidence type="ECO:0000256" key="6">
    <source>
        <dbReference type="SAM" id="MobiDB-lite"/>
    </source>
</evidence>
<dbReference type="Gene3D" id="1.10.10.60">
    <property type="entry name" value="Homeodomain-like"/>
    <property type="match status" value="1"/>
</dbReference>
<evidence type="ECO:0000256" key="5">
    <source>
        <dbReference type="ARBA" id="ARBA00023163"/>
    </source>
</evidence>
<evidence type="ECO:0000256" key="3">
    <source>
        <dbReference type="ARBA" id="ARBA00023015"/>
    </source>
</evidence>
<dbReference type="PRINTS" id="PR01590">
    <property type="entry name" value="HTHFIS"/>
</dbReference>
<evidence type="ECO:0000256" key="1">
    <source>
        <dbReference type="ARBA" id="ARBA00022741"/>
    </source>
</evidence>
<organism evidence="9 10">
    <name type="scientific">Planifilum fulgidum</name>
    <dbReference type="NCBI Taxonomy" id="201973"/>
    <lineage>
        <taxon>Bacteria</taxon>
        <taxon>Bacillati</taxon>
        <taxon>Bacillota</taxon>
        <taxon>Bacilli</taxon>
        <taxon>Bacillales</taxon>
        <taxon>Thermoactinomycetaceae</taxon>
        <taxon>Planifilum</taxon>
    </lineage>
</organism>
<feature type="domain" description="PAS" evidence="8">
    <location>
        <begin position="196"/>
        <end position="255"/>
    </location>
</feature>
<dbReference type="InterPro" id="IPR003593">
    <property type="entry name" value="AAA+_ATPase"/>
</dbReference>
<dbReference type="Gene3D" id="1.10.8.60">
    <property type="match status" value="1"/>
</dbReference>
<dbReference type="Pfam" id="PF00158">
    <property type="entry name" value="Sigma54_activat"/>
    <property type="match status" value="1"/>
</dbReference>
<evidence type="ECO:0000259" key="8">
    <source>
        <dbReference type="PROSITE" id="PS50112"/>
    </source>
</evidence>
<dbReference type="InterPro" id="IPR003018">
    <property type="entry name" value="GAF"/>
</dbReference>
<dbReference type="InterPro" id="IPR002078">
    <property type="entry name" value="Sigma_54_int"/>
</dbReference>
<dbReference type="InterPro" id="IPR025943">
    <property type="entry name" value="Sigma_54_int_dom_ATP-bd_2"/>
</dbReference>
<dbReference type="InterPro" id="IPR002197">
    <property type="entry name" value="HTH_Fis"/>
</dbReference>
<dbReference type="Pfam" id="PF01590">
    <property type="entry name" value="GAF"/>
    <property type="match status" value="1"/>
</dbReference>
<dbReference type="Pfam" id="PF02954">
    <property type="entry name" value="HTH_8"/>
    <property type="match status" value="1"/>
</dbReference>
<dbReference type="PROSITE" id="PS00676">
    <property type="entry name" value="SIGMA54_INTERACT_2"/>
    <property type="match status" value="1"/>
</dbReference>
<dbReference type="RefSeq" id="WP_092036476.1">
    <property type="nucleotide sequence ID" value="NZ_FOOK01000006.1"/>
</dbReference>
<dbReference type="EMBL" id="FOOK01000006">
    <property type="protein sequence ID" value="SFF83162.1"/>
    <property type="molecule type" value="Genomic_DNA"/>
</dbReference>
<keyword evidence="1" id="KW-0547">Nucleotide-binding</keyword>
<dbReference type="FunFam" id="3.40.50.300:FF:000006">
    <property type="entry name" value="DNA-binding transcriptional regulator NtrC"/>
    <property type="match status" value="1"/>
</dbReference>
<keyword evidence="3" id="KW-0805">Transcription regulation</keyword>
<dbReference type="PROSITE" id="PS50045">
    <property type="entry name" value="SIGMA54_INTERACT_4"/>
    <property type="match status" value="1"/>
</dbReference>
<dbReference type="Proteomes" id="UP000198661">
    <property type="component" value="Unassembled WGS sequence"/>
</dbReference>
<dbReference type="CDD" id="cd00130">
    <property type="entry name" value="PAS"/>
    <property type="match status" value="1"/>
</dbReference>
<dbReference type="SUPFAM" id="SSF55785">
    <property type="entry name" value="PYP-like sensor domain (PAS domain)"/>
    <property type="match status" value="1"/>
</dbReference>
<evidence type="ECO:0000256" key="4">
    <source>
        <dbReference type="ARBA" id="ARBA00023125"/>
    </source>
</evidence>
<protein>
    <submittedName>
        <fullName evidence="9">Transcriptional regulator of acetoin/glycerol metabolism</fullName>
    </submittedName>
</protein>
<feature type="region of interest" description="Disordered" evidence="6">
    <location>
        <begin position="289"/>
        <end position="310"/>
    </location>
</feature>
<evidence type="ECO:0000313" key="10">
    <source>
        <dbReference type="Proteomes" id="UP000198661"/>
    </source>
</evidence>
<name>A0A1I2LUX9_9BACL</name>
<dbReference type="SUPFAM" id="SSF46689">
    <property type="entry name" value="Homeodomain-like"/>
    <property type="match status" value="1"/>
</dbReference>
<dbReference type="SMART" id="SM00382">
    <property type="entry name" value="AAA"/>
    <property type="match status" value="1"/>
</dbReference>
<evidence type="ECO:0000313" key="9">
    <source>
        <dbReference type="EMBL" id="SFF83162.1"/>
    </source>
</evidence>
<sequence length="637" mass="71504">MEPLTHLPPSLVPSWERSKRYGVDPRRANNELLPKGELKDRKEQMKEWLNAASDIFEQMYGMLRKSPYMVIVSDREGYVIATWGDPPFTDRARKVWLDEGANWHERIKGTNAIGTALAERQPISVVGEQHYCEENHFLTCYATPLYAPTGELLGVLDISGDARMHHPHTMGMVLTAAQACQTRLLLQSVRRELVLTFREADTLAEGYGRPLIAVDANGLISRINQDGARLLNTPQAECIGQPLTRWFEPQDAKALLSLKDAAELPVKAPSGTSWIARPVLDERKRTHRVLLSPPSASERKNAAPPSVPPEETVRISLERGIASCPKFQKALKLAIHVSRTDATILLRGETGTGKDLVAREIHKRSGRTGPLVVVNCGAIPESLLEAELFGYEKGAFTGARNGGHRGKFEAAHKGTLFLDEIGEMPLSSQAVLLRILEEKQVTRIGSNRPIPVDVRIITATNRDLAREVRENRFRADLYYRICEVEIHLPPLRERSDLFLLAEYFLEQVSRELNIDPVRLSDEVREMLSRYHWPGNIRELRQVLRQAVFHAHFVRGSSALSAEDLVFPQAQAGKPDASSHSVSLEEQEAETIAQAIRISRGNLSKAARMLGIGRTTLYRKLNRYPGLKNIRVQHQRHG</sequence>
<accession>A0A1I2LUX9</accession>
<dbReference type="Pfam" id="PF25601">
    <property type="entry name" value="AAA_lid_14"/>
    <property type="match status" value="1"/>
</dbReference>
<dbReference type="InterPro" id="IPR027417">
    <property type="entry name" value="P-loop_NTPase"/>
</dbReference>
<dbReference type="GO" id="GO:0043565">
    <property type="term" value="F:sequence-specific DNA binding"/>
    <property type="evidence" value="ECO:0007669"/>
    <property type="project" value="InterPro"/>
</dbReference>
<dbReference type="Gene3D" id="3.30.450.20">
    <property type="entry name" value="PAS domain"/>
    <property type="match status" value="1"/>
</dbReference>
<keyword evidence="4" id="KW-0238">DNA-binding</keyword>
<dbReference type="OrthoDB" id="9771372at2"/>
<reference evidence="9 10" key="1">
    <citation type="submission" date="2016-10" db="EMBL/GenBank/DDBJ databases">
        <authorList>
            <person name="de Groot N.N."/>
        </authorList>
    </citation>
    <scope>NUCLEOTIDE SEQUENCE [LARGE SCALE GENOMIC DNA]</scope>
    <source>
        <strain evidence="9 10">DSM 44945</strain>
    </source>
</reference>
<dbReference type="CDD" id="cd00009">
    <property type="entry name" value="AAA"/>
    <property type="match status" value="1"/>
</dbReference>
<dbReference type="AlphaFoldDB" id="A0A1I2LUX9"/>
<dbReference type="Gene3D" id="3.40.50.300">
    <property type="entry name" value="P-loop containing nucleotide triphosphate hydrolases"/>
    <property type="match status" value="1"/>
</dbReference>
<evidence type="ECO:0000259" key="7">
    <source>
        <dbReference type="PROSITE" id="PS50045"/>
    </source>
</evidence>